<name>A0A8J2JIY4_9HEXA</name>
<dbReference type="InterPro" id="IPR052432">
    <property type="entry name" value="PITP/CRAL-TRIO"/>
</dbReference>
<keyword evidence="3" id="KW-1185">Reference proteome</keyword>
<dbReference type="CDD" id="cd00170">
    <property type="entry name" value="SEC14"/>
    <property type="match status" value="1"/>
</dbReference>
<evidence type="ECO:0000259" key="1">
    <source>
        <dbReference type="PROSITE" id="PS50191"/>
    </source>
</evidence>
<dbReference type="EMBL" id="CAJVCH010076949">
    <property type="protein sequence ID" value="CAG7721101.1"/>
    <property type="molecule type" value="Genomic_DNA"/>
</dbReference>
<dbReference type="PANTHER" id="PTHR46590:SF1">
    <property type="entry name" value="PHOSPHATIDYLINOSITOL TRANSFER PROTEIN CSR1"/>
    <property type="match status" value="1"/>
</dbReference>
<dbReference type="Pfam" id="PF00650">
    <property type="entry name" value="CRAL_TRIO"/>
    <property type="match status" value="1"/>
</dbReference>
<reference evidence="2" key="1">
    <citation type="submission" date="2021-06" db="EMBL/GenBank/DDBJ databases">
        <authorList>
            <person name="Hodson N. C."/>
            <person name="Mongue J. A."/>
            <person name="Jaron S. K."/>
        </authorList>
    </citation>
    <scope>NUCLEOTIDE SEQUENCE</scope>
</reference>
<comment type="caution">
    <text evidence="2">The sequence shown here is derived from an EMBL/GenBank/DDBJ whole genome shotgun (WGS) entry which is preliminary data.</text>
</comment>
<sequence>MGENSRVVSEADFEELKNRLKLIFDADPEQYVNDFAIKRYLRAFKTVDLAFQHILKTNKWRKEYGVKELTTENEIVQNHLSSKKALVLKHRDMQGRPVIYIPAKLHNVNERDIDELTKFIVYCLETACQKTFEEVVDNLCIIFDLTDFGLHSWDHSLVKNLIWLLSRHYPERLGVCLIYNSPGIFQGCWTVIKGWLDENTVSKIIFVNSEEELCKTQRIVTQYCDLTVIVSDLLENSNNMHCICVGQQKSSKRKFTLYYSRTSTLTSFHMYL</sequence>
<dbReference type="Proteomes" id="UP000708208">
    <property type="component" value="Unassembled WGS sequence"/>
</dbReference>
<accession>A0A8J2JIY4</accession>
<evidence type="ECO:0000313" key="3">
    <source>
        <dbReference type="Proteomes" id="UP000708208"/>
    </source>
</evidence>
<protein>
    <recommendedName>
        <fullName evidence="1">CRAL-TRIO domain-containing protein</fullName>
    </recommendedName>
</protein>
<proteinExistence type="predicted"/>
<dbReference type="PANTHER" id="PTHR46590">
    <property type="entry name" value="PHOSPHATIDYLINOSITOL TRANSFER PROTEIN CSR1-RELATED"/>
    <property type="match status" value="1"/>
</dbReference>
<evidence type="ECO:0000313" key="2">
    <source>
        <dbReference type="EMBL" id="CAG7721101.1"/>
    </source>
</evidence>
<organism evidence="2 3">
    <name type="scientific">Allacma fusca</name>
    <dbReference type="NCBI Taxonomy" id="39272"/>
    <lineage>
        <taxon>Eukaryota</taxon>
        <taxon>Metazoa</taxon>
        <taxon>Ecdysozoa</taxon>
        <taxon>Arthropoda</taxon>
        <taxon>Hexapoda</taxon>
        <taxon>Collembola</taxon>
        <taxon>Symphypleona</taxon>
        <taxon>Sminthuridae</taxon>
        <taxon>Allacma</taxon>
    </lineage>
</organism>
<gene>
    <name evidence="2" type="ORF">AFUS01_LOCUS10346</name>
</gene>
<dbReference type="SMART" id="SM00516">
    <property type="entry name" value="SEC14"/>
    <property type="match status" value="1"/>
</dbReference>
<dbReference type="AlphaFoldDB" id="A0A8J2JIY4"/>
<feature type="domain" description="CRAL-TRIO" evidence="1">
    <location>
        <begin position="72"/>
        <end position="238"/>
    </location>
</feature>
<dbReference type="InterPro" id="IPR001251">
    <property type="entry name" value="CRAL-TRIO_dom"/>
</dbReference>
<dbReference type="OrthoDB" id="75724at2759"/>
<dbReference type="PROSITE" id="PS50191">
    <property type="entry name" value="CRAL_TRIO"/>
    <property type="match status" value="1"/>
</dbReference>